<name>A0A3N9XET8_9ACTN</name>
<dbReference type="Proteomes" id="UP000282312">
    <property type="component" value="Unassembled WGS sequence"/>
</dbReference>
<evidence type="ECO:0000313" key="1">
    <source>
        <dbReference type="EMBL" id="RQW95824.1"/>
    </source>
</evidence>
<proteinExistence type="predicted"/>
<feature type="non-terminal residue" evidence="2">
    <location>
        <position position="27"/>
    </location>
</feature>
<evidence type="ECO:0000313" key="2">
    <source>
        <dbReference type="EMBL" id="RQX11551.1"/>
    </source>
</evidence>
<dbReference type="AlphaFoldDB" id="A0A3N9XET8"/>
<protein>
    <submittedName>
        <fullName evidence="2">IS5/IS1182 family transposase</fullName>
    </submittedName>
</protein>
<keyword evidence="3" id="KW-1185">Reference proteome</keyword>
<dbReference type="EMBL" id="QGSZ01000352">
    <property type="protein sequence ID" value="RQW95824.1"/>
    <property type="molecule type" value="Genomic_DNA"/>
</dbReference>
<dbReference type="EMBL" id="QGSZ01000002">
    <property type="protein sequence ID" value="RQX11551.1"/>
    <property type="molecule type" value="Genomic_DNA"/>
</dbReference>
<reference evidence="2 3" key="1">
    <citation type="submission" date="2018-05" db="EMBL/GenBank/DDBJ databases">
        <title>Micromonospora from Atacama Desert.</title>
        <authorList>
            <person name="Carro L."/>
            <person name="Goodfellow M."/>
            <person name="Klenk H.-P."/>
        </authorList>
    </citation>
    <scope>NUCLEOTIDE SEQUENCE [LARGE SCALE GENOMIC DNA]</scope>
    <source>
        <strain evidence="2 3">LB39</strain>
    </source>
</reference>
<accession>A0A3N9XET8</accession>
<gene>
    <name evidence="2" type="ORF">DLJ59_00010</name>
    <name evidence="1" type="ORF">DLJ59_32205</name>
</gene>
<comment type="caution">
    <text evidence="2">The sequence shown here is derived from an EMBL/GenBank/DDBJ whole genome shotgun (WGS) entry which is preliminary data.</text>
</comment>
<sequence length="27" mass="3101">MIQDVWVQVISAARPEWIFPFTGLQPA</sequence>
<organism evidence="2 3">
    <name type="scientific">Micromonospora inaquosa</name>
    <dbReference type="NCBI Taxonomy" id="2203716"/>
    <lineage>
        <taxon>Bacteria</taxon>
        <taxon>Bacillati</taxon>
        <taxon>Actinomycetota</taxon>
        <taxon>Actinomycetes</taxon>
        <taxon>Micromonosporales</taxon>
        <taxon>Micromonosporaceae</taxon>
        <taxon>Micromonospora</taxon>
    </lineage>
</organism>
<evidence type="ECO:0000313" key="3">
    <source>
        <dbReference type="Proteomes" id="UP000282312"/>
    </source>
</evidence>